<dbReference type="SUPFAM" id="SSF52540">
    <property type="entry name" value="P-loop containing nucleoside triphosphate hydrolases"/>
    <property type="match status" value="1"/>
</dbReference>
<dbReference type="EMBL" id="JMKJ01000444">
    <property type="protein sequence ID" value="KGG50926.1"/>
    <property type="molecule type" value="Genomic_DNA"/>
</dbReference>
<dbReference type="GO" id="GO:0046872">
    <property type="term" value="F:metal ion binding"/>
    <property type="evidence" value="ECO:0007669"/>
    <property type="project" value="UniProtKB-KW"/>
</dbReference>
<dbReference type="CDD" id="cd02035">
    <property type="entry name" value="ArsA"/>
    <property type="match status" value="1"/>
</dbReference>
<dbReference type="GO" id="GO:0016887">
    <property type="term" value="F:ATP hydrolysis activity"/>
    <property type="evidence" value="ECO:0007669"/>
    <property type="project" value="InterPro"/>
</dbReference>
<dbReference type="InterPro" id="IPR027417">
    <property type="entry name" value="P-loop_NTPase"/>
</dbReference>
<evidence type="ECO:0000256" key="3">
    <source>
        <dbReference type="ARBA" id="ARBA00022490"/>
    </source>
</evidence>
<evidence type="ECO:0000256" key="6">
    <source>
        <dbReference type="ARBA" id="ARBA00022824"/>
    </source>
</evidence>
<keyword evidence="8" id="KW-0479">Metal-binding</keyword>
<evidence type="ECO:0000256" key="1">
    <source>
        <dbReference type="ARBA" id="ARBA00011040"/>
    </source>
</evidence>
<feature type="binding site" evidence="8">
    <location>
        <position position="286"/>
    </location>
    <ligand>
        <name>Zn(2+)</name>
        <dbReference type="ChEBI" id="CHEBI:29105"/>
        <note>ligand shared between dimeric partners</note>
    </ligand>
</feature>
<proteinExistence type="inferred from homology"/>
<accession>A0A098VTA9</accession>
<keyword evidence="2 8" id="KW-0813">Transport</keyword>
<gene>
    <name evidence="10" type="ORF">DI09_4p90</name>
</gene>
<keyword evidence="4 8" id="KW-0547">Nucleotide-binding</keyword>
<dbReference type="PANTHER" id="PTHR10803">
    <property type="entry name" value="ARSENICAL PUMP-DRIVING ATPASE ARSENITE-TRANSLOCATING ATPASE"/>
    <property type="match status" value="1"/>
</dbReference>
<keyword evidence="11" id="KW-1185">Reference proteome</keyword>
<evidence type="ECO:0000256" key="5">
    <source>
        <dbReference type="ARBA" id="ARBA00022801"/>
    </source>
</evidence>
<dbReference type="GO" id="GO:0071816">
    <property type="term" value="P:tail-anchored membrane protein insertion into ER membrane"/>
    <property type="evidence" value="ECO:0007669"/>
    <property type="project" value="TreeGrafter"/>
</dbReference>
<comment type="function">
    <text evidence="8">ATPase required for the post-translational delivery of tail-anchored (TA) proteins to the endoplasmic reticulum. Recognizes and selectively binds the transmembrane domain of TA proteins in the cytosol. This complex then targets to the endoplasmic reticulum by membrane-bound receptors, where the tail-anchored protein is released for insertion. This process is regulated by ATP binding and hydrolysis. ATP binding drives the homodimer towards the closed dimer state, facilitating recognition of newly synthesized TA membrane proteins. ATP hydrolysis is required for insertion. Subsequently, the homodimer reverts towards the open dimer state, lowering its affinity for the membrane-bound receptor, and returning it to the cytosol to initiate a new round of targeting.</text>
</comment>
<keyword evidence="8" id="KW-0862">Zinc</keyword>
<dbReference type="InterPro" id="IPR025723">
    <property type="entry name" value="ArsA/GET3_ATPase-like"/>
</dbReference>
<dbReference type="OrthoDB" id="1770at2759"/>
<dbReference type="AlphaFoldDB" id="A0A098VTA9"/>
<reference evidence="10 11" key="1">
    <citation type="submission" date="2014-04" db="EMBL/GenBank/DDBJ databases">
        <title>A new species of microsporidia sheds light on the evolution of extreme parasitism.</title>
        <authorList>
            <person name="Haag K.L."/>
            <person name="James T.Y."/>
            <person name="Larsson R."/>
            <person name="Schaer T.M."/>
            <person name="Refardt D."/>
            <person name="Pombert J.-F."/>
            <person name="Ebert D."/>
        </authorList>
    </citation>
    <scope>NUCLEOTIDE SEQUENCE [LARGE SCALE GENOMIC DNA]</scope>
    <source>
        <strain evidence="10 11">UGP3</strain>
        <tissue evidence="10">Spores</tissue>
    </source>
</reference>
<keyword evidence="5 8" id="KW-0378">Hydrolase</keyword>
<dbReference type="HAMAP" id="MF_03112">
    <property type="entry name" value="Asna1_Get3"/>
    <property type="match status" value="1"/>
</dbReference>
<evidence type="ECO:0000256" key="2">
    <source>
        <dbReference type="ARBA" id="ARBA00022448"/>
    </source>
</evidence>
<dbReference type="VEuPathDB" id="MicrosporidiaDB:DI09_4p90"/>
<dbReference type="InterPro" id="IPR016300">
    <property type="entry name" value="ATPase_ArsA/GET3"/>
</dbReference>
<comment type="similarity">
    <text evidence="1 8">Belongs to the arsA ATPase family.</text>
</comment>
<evidence type="ECO:0000313" key="11">
    <source>
        <dbReference type="Proteomes" id="UP000029725"/>
    </source>
</evidence>
<keyword evidence="3 8" id="KW-0963">Cytoplasm</keyword>
<evidence type="ECO:0000256" key="8">
    <source>
        <dbReference type="HAMAP-Rule" id="MF_03112"/>
    </source>
</evidence>
<dbReference type="Gene3D" id="3.40.50.300">
    <property type="entry name" value="P-loop containing nucleotide triphosphate hydrolases"/>
    <property type="match status" value="1"/>
</dbReference>
<protein>
    <submittedName>
        <fullName evidence="10">ATPase Get3</fullName>
    </submittedName>
</protein>
<comment type="caution">
    <text evidence="10">The sequence shown here is derived from an EMBL/GenBank/DDBJ whole genome shotgun (WGS) entry which is preliminary data.</text>
</comment>
<organism evidence="10 11">
    <name type="scientific">Mitosporidium daphniae</name>
    <dbReference type="NCBI Taxonomy" id="1485682"/>
    <lineage>
        <taxon>Eukaryota</taxon>
        <taxon>Fungi</taxon>
        <taxon>Fungi incertae sedis</taxon>
        <taxon>Microsporidia</taxon>
        <taxon>Mitosporidium</taxon>
    </lineage>
</organism>
<evidence type="ECO:0000313" key="10">
    <source>
        <dbReference type="EMBL" id="KGG50926.1"/>
    </source>
</evidence>
<dbReference type="GO" id="GO:0005524">
    <property type="term" value="F:ATP binding"/>
    <property type="evidence" value="ECO:0007669"/>
    <property type="project" value="UniProtKB-UniRule"/>
</dbReference>
<comment type="subcellular location">
    <subcellularLocation>
        <location evidence="8">Cytoplasm</location>
    </subcellularLocation>
    <subcellularLocation>
        <location evidence="8">Endoplasmic reticulum</location>
    </subcellularLocation>
</comment>
<dbReference type="Pfam" id="PF02374">
    <property type="entry name" value="ArsA_ATPase"/>
    <property type="match status" value="1"/>
</dbReference>
<feature type="binding site" evidence="8">
    <location>
        <position position="267"/>
    </location>
    <ligand>
        <name>ATP</name>
        <dbReference type="ChEBI" id="CHEBI:30616"/>
    </ligand>
</feature>
<dbReference type="InterPro" id="IPR027542">
    <property type="entry name" value="ATPase_ArsA/GET3_euk"/>
</dbReference>
<feature type="active site" evidence="8">
    <location>
        <position position="51"/>
    </location>
</feature>
<dbReference type="NCBIfam" id="TIGR00345">
    <property type="entry name" value="GET3_arsA_TRC40"/>
    <property type="match status" value="1"/>
</dbReference>
<keyword evidence="7 8" id="KW-0067">ATP-binding</keyword>
<keyword evidence="6 8" id="KW-0256">Endoplasmic reticulum</keyword>
<name>A0A098VTA9_9MICR</name>
<dbReference type="Proteomes" id="UP000029725">
    <property type="component" value="Unassembled WGS sequence"/>
</dbReference>
<evidence type="ECO:0000259" key="9">
    <source>
        <dbReference type="Pfam" id="PF02374"/>
    </source>
</evidence>
<feature type="binding site" evidence="8">
    <location>
        <position position="283"/>
    </location>
    <ligand>
        <name>Zn(2+)</name>
        <dbReference type="ChEBI" id="CHEBI:29105"/>
        <note>ligand shared between dimeric partners</note>
    </ligand>
</feature>
<dbReference type="FunFam" id="3.40.50.300:FF:000235">
    <property type="entry name" value="ATPase ASNA1"/>
    <property type="match status" value="1"/>
</dbReference>
<dbReference type="HOGENOM" id="CLU_040761_0_0_1"/>
<sequence>MEGTLDNILQQQSLKWIFVGGKGGVGKTTTSCSLAIQLSKFRKNVLLISTDPAHNLSDAFGQKFGRTPTAISGFENLFAMEIDPAATFEELSVEFSSSVSNAEDEREELPSFKGIMNEIGTSIPGVDEAMGFAEIMKLVKSMEYSTVVFDTAPTGHTLRFLSFPSIMSKAFAKLSDLHTRFGPMIQQMSGLLGLGSSAAGSFNPTTIFSKIAELRTITDEVNAQFKDATKTTFVCVCIAEFLSLYETERMVQELAVFGIDTHNIIVNQLVPPSTSSNASSSSCDMCMARRKIQKKYLDQIIELYEDFHIVQLPLLNSEVRGPAALKAFSERLVHPSVQS</sequence>
<comment type="subunit">
    <text evidence="8">Homodimer.</text>
</comment>
<feature type="binding site" evidence="8">
    <location>
        <begin position="22"/>
        <end position="29"/>
    </location>
    <ligand>
        <name>ATP</name>
        <dbReference type="ChEBI" id="CHEBI:30616"/>
    </ligand>
</feature>
<evidence type="ECO:0000256" key="4">
    <source>
        <dbReference type="ARBA" id="ARBA00022741"/>
    </source>
</evidence>
<dbReference type="PANTHER" id="PTHR10803:SF3">
    <property type="entry name" value="ATPASE GET3"/>
    <property type="match status" value="1"/>
</dbReference>
<evidence type="ECO:0000256" key="7">
    <source>
        <dbReference type="ARBA" id="ARBA00022840"/>
    </source>
</evidence>
<dbReference type="GeneID" id="25260195"/>
<feature type="binding site" evidence="8">
    <location>
        <position position="240"/>
    </location>
    <ligand>
        <name>ATP</name>
        <dbReference type="ChEBI" id="CHEBI:30616"/>
    </ligand>
</feature>
<feature type="domain" description="ArsA/GET3 Anion-transporting ATPase-like" evidence="9">
    <location>
        <begin position="15"/>
        <end position="333"/>
    </location>
</feature>
<dbReference type="RefSeq" id="XP_013237406.1">
    <property type="nucleotide sequence ID" value="XM_013381952.1"/>
</dbReference>
<dbReference type="GO" id="GO:0043529">
    <property type="term" value="C:GET complex"/>
    <property type="evidence" value="ECO:0007669"/>
    <property type="project" value="TreeGrafter"/>
</dbReference>